<dbReference type="InterPro" id="IPR011992">
    <property type="entry name" value="EF-hand-dom_pair"/>
</dbReference>
<dbReference type="RefSeq" id="XP_068352467.1">
    <property type="nucleotide sequence ID" value="XM_068509553.1"/>
</dbReference>
<keyword evidence="2" id="KW-1185">Reference proteome</keyword>
<accession>A0A1J4JJJ0</accession>
<organism evidence="1 2">
    <name type="scientific">Tritrichomonas foetus</name>
    <dbReference type="NCBI Taxonomy" id="1144522"/>
    <lineage>
        <taxon>Eukaryota</taxon>
        <taxon>Metamonada</taxon>
        <taxon>Parabasalia</taxon>
        <taxon>Tritrichomonadida</taxon>
        <taxon>Tritrichomonadidae</taxon>
        <taxon>Tritrichomonas</taxon>
    </lineage>
</organism>
<reference evidence="1" key="1">
    <citation type="submission" date="2016-10" db="EMBL/GenBank/DDBJ databases">
        <authorList>
            <person name="Benchimol M."/>
            <person name="Almeida L.G."/>
            <person name="Vasconcelos A.T."/>
            <person name="Perreira-Neves A."/>
            <person name="Rosa I.A."/>
            <person name="Tasca T."/>
            <person name="Bogo M.R."/>
            <person name="de Souza W."/>
        </authorList>
    </citation>
    <scope>NUCLEOTIDE SEQUENCE [LARGE SCALE GENOMIC DNA]</scope>
    <source>
        <strain evidence="1">K</strain>
    </source>
</reference>
<dbReference type="Proteomes" id="UP000179807">
    <property type="component" value="Unassembled WGS sequence"/>
</dbReference>
<dbReference type="SUPFAM" id="SSF47473">
    <property type="entry name" value="EF-hand"/>
    <property type="match status" value="1"/>
</dbReference>
<dbReference type="GeneID" id="94844257"/>
<sequence length="182" mass="20584">MFNNKIDFPQTNVDYAKLIESFRAHDKSNAGILNRAQYKKLLKDMKLYRAEDFATITYNGVKDPSKPGITFDMARIICEASAPNQSKKSKLNSLIYFRGVDDDQDGKINSDQFTKIAALVDKQLSKSEIANIFNSCMPDEDQKVSYSNVARKLFGLLVWGEEDPYSMKLSNYSPVSQACLLI</sequence>
<comment type="caution">
    <text evidence="1">The sequence shown here is derived from an EMBL/GenBank/DDBJ whole genome shotgun (WGS) entry which is preliminary data.</text>
</comment>
<name>A0A1J4JJJ0_9EUKA</name>
<proteinExistence type="predicted"/>
<dbReference type="Gene3D" id="1.10.238.10">
    <property type="entry name" value="EF-hand"/>
    <property type="match status" value="1"/>
</dbReference>
<gene>
    <name evidence="1" type="ORF">TRFO_34235</name>
</gene>
<evidence type="ECO:0000313" key="1">
    <source>
        <dbReference type="EMBL" id="OHS99330.1"/>
    </source>
</evidence>
<protein>
    <recommendedName>
        <fullName evidence="3">EF hand family protein</fullName>
    </recommendedName>
</protein>
<dbReference type="VEuPathDB" id="TrichDB:TRFO_34235"/>
<dbReference type="EMBL" id="MLAK01001010">
    <property type="protein sequence ID" value="OHS99330.1"/>
    <property type="molecule type" value="Genomic_DNA"/>
</dbReference>
<evidence type="ECO:0000313" key="2">
    <source>
        <dbReference type="Proteomes" id="UP000179807"/>
    </source>
</evidence>
<evidence type="ECO:0008006" key="3">
    <source>
        <dbReference type="Google" id="ProtNLM"/>
    </source>
</evidence>
<dbReference type="AlphaFoldDB" id="A0A1J4JJJ0"/>